<proteinExistence type="predicted"/>
<accession>A0A2M7RP25</accession>
<evidence type="ECO:0008006" key="3">
    <source>
        <dbReference type="Google" id="ProtNLM"/>
    </source>
</evidence>
<dbReference type="Gene3D" id="3.30.2310.20">
    <property type="entry name" value="RelE-like"/>
    <property type="match status" value="1"/>
</dbReference>
<gene>
    <name evidence="1" type="ORF">COY61_00200</name>
</gene>
<dbReference type="SUPFAM" id="SSF143011">
    <property type="entry name" value="RelE-like"/>
    <property type="match status" value="1"/>
</dbReference>
<dbReference type="InterPro" id="IPR035093">
    <property type="entry name" value="RelE/ParE_toxin_dom_sf"/>
</dbReference>
<protein>
    <recommendedName>
        <fullName evidence="3">Type II toxin-antitoxin system RelE/ParE family toxin</fullName>
    </recommendedName>
</protein>
<dbReference type="Proteomes" id="UP000229371">
    <property type="component" value="Unassembled WGS sequence"/>
</dbReference>
<dbReference type="AlphaFoldDB" id="A0A2M7RP25"/>
<evidence type="ECO:0000313" key="1">
    <source>
        <dbReference type="EMBL" id="PIZ01240.1"/>
    </source>
</evidence>
<reference evidence="2" key="1">
    <citation type="submission" date="2017-09" db="EMBL/GenBank/DDBJ databases">
        <title>Depth-based differentiation of microbial function through sediment-hosted aquifers and enrichment of novel symbionts in the deep terrestrial subsurface.</title>
        <authorList>
            <person name="Probst A.J."/>
            <person name="Ladd B."/>
            <person name="Jarett J.K."/>
            <person name="Geller-Mcgrath D.E."/>
            <person name="Sieber C.M.K."/>
            <person name="Emerson J.B."/>
            <person name="Anantharaman K."/>
            <person name="Thomas B.C."/>
            <person name="Malmstrom R."/>
            <person name="Stieglmeier M."/>
            <person name="Klingl A."/>
            <person name="Woyke T."/>
            <person name="Ryan C.M."/>
            <person name="Banfield J.F."/>
        </authorList>
    </citation>
    <scope>NUCLEOTIDE SEQUENCE [LARGE SCALE GENOMIC DNA]</scope>
</reference>
<comment type="caution">
    <text evidence="1">The sequence shown here is derived from an EMBL/GenBank/DDBJ whole genome shotgun (WGS) entry which is preliminary data.</text>
</comment>
<sequence>MFQTFFTSRADKELGKLPQGLRQKIYSEIKAFSEDPFLYPQIRKIEGTKFGYRLRLGRWRILFCLFSKERRIEVVDIFLKKGKEDYNKRRHLLE</sequence>
<evidence type="ECO:0000313" key="2">
    <source>
        <dbReference type="Proteomes" id="UP000229371"/>
    </source>
</evidence>
<organism evidence="1 2">
    <name type="scientific">bacterium (Candidatus Gribaldobacteria) CG_4_10_14_0_8_um_filter_33_9</name>
    <dbReference type="NCBI Taxonomy" id="2014266"/>
    <lineage>
        <taxon>Bacteria</taxon>
        <taxon>Candidatus Gribaldobacteria</taxon>
    </lineage>
</organism>
<name>A0A2M7RP25_9BACT</name>
<dbReference type="EMBL" id="PFMI01000005">
    <property type="protein sequence ID" value="PIZ01240.1"/>
    <property type="molecule type" value="Genomic_DNA"/>
</dbReference>